<dbReference type="EMBL" id="SZVP01000003">
    <property type="protein sequence ID" value="TMM46447.1"/>
    <property type="molecule type" value="Genomic_DNA"/>
</dbReference>
<keyword evidence="3" id="KW-1185">Reference proteome</keyword>
<evidence type="ECO:0000313" key="3">
    <source>
        <dbReference type="Proteomes" id="UP000307702"/>
    </source>
</evidence>
<proteinExistence type="predicted"/>
<accession>A0A8H2PMH5</accession>
<comment type="caution">
    <text evidence="2">The sequence shown here is derived from an EMBL/GenBank/DDBJ whole genome shotgun (WGS) entry which is preliminary data.</text>
</comment>
<dbReference type="CDD" id="cd04221">
    <property type="entry name" value="MauL"/>
    <property type="match status" value="1"/>
</dbReference>
<dbReference type="Gene3D" id="2.60.40.420">
    <property type="entry name" value="Cupredoxins - blue copper proteins"/>
    <property type="match status" value="1"/>
</dbReference>
<reference evidence="2 3" key="1">
    <citation type="submission" date="2019-05" db="EMBL/GenBank/DDBJ databases">
        <title>Colwellia ponticola sp. nov., isolated from seawater.</title>
        <authorList>
            <person name="Yoon J.-H."/>
        </authorList>
    </citation>
    <scope>NUCLEOTIDE SEQUENCE [LARGE SCALE GENOMIC DNA]</scope>
    <source>
        <strain evidence="2 3">OISW-25</strain>
    </source>
</reference>
<feature type="chain" id="PRO_5034346152" evidence="1">
    <location>
        <begin position="21"/>
        <end position="220"/>
    </location>
</feature>
<feature type="signal peptide" evidence="1">
    <location>
        <begin position="1"/>
        <end position="20"/>
    </location>
</feature>
<evidence type="ECO:0000256" key="1">
    <source>
        <dbReference type="SAM" id="SignalP"/>
    </source>
</evidence>
<sequence>MKTFIARLFVGIFFCSFVMGKPVFSQTLITVVDQNNSPLANVVIEYGSIKSEVNKVTDDRVYIMDQINKEFDPHVLVVPVNSLVSFPNSDDIRHHVYSFSSAKTFELKLYAGKPKSPIRFDQEGVVVMGCNIHDSMLGYIYVSTHKNIYMSNEKGEVMLAHTLPVNSTLQVWHPNSKVGLSEHTTFTVEQSLIDNNEIKLVLPVNTPEPTGSFNELTFNE</sequence>
<keyword evidence="1" id="KW-0732">Signal</keyword>
<dbReference type="AlphaFoldDB" id="A0A8H2PMH5"/>
<gene>
    <name evidence="2" type="ORF">FCS21_05680</name>
</gene>
<evidence type="ECO:0000313" key="2">
    <source>
        <dbReference type="EMBL" id="TMM46447.1"/>
    </source>
</evidence>
<dbReference type="InterPro" id="IPR008972">
    <property type="entry name" value="Cupredoxin"/>
</dbReference>
<organism evidence="2 3">
    <name type="scientific">Colwellia ponticola</name>
    <dbReference type="NCBI Taxonomy" id="2304625"/>
    <lineage>
        <taxon>Bacteria</taxon>
        <taxon>Pseudomonadati</taxon>
        <taxon>Pseudomonadota</taxon>
        <taxon>Gammaproteobacteria</taxon>
        <taxon>Alteromonadales</taxon>
        <taxon>Colwelliaceae</taxon>
        <taxon>Colwellia</taxon>
    </lineage>
</organism>
<dbReference type="RefSeq" id="WP_138621297.1">
    <property type="nucleotide sequence ID" value="NZ_SZVP01000003.1"/>
</dbReference>
<dbReference type="InterPro" id="IPR034242">
    <property type="entry name" value="MauL"/>
</dbReference>
<dbReference type="OrthoDB" id="9772097at2"/>
<name>A0A8H2PMH5_9GAMM</name>
<dbReference type="Proteomes" id="UP000307702">
    <property type="component" value="Unassembled WGS sequence"/>
</dbReference>
<protein>
    <submittedName>
        <fullName evidence="2">Methylamine utilization protein</fullName>
    </submittedName>
</protein>
<dbReference type="SUPFAM" id="SSF49503">
    <property type="entry name" value="Cupredoxins"/>
    <property type="match status" value="1"/>
</dbReference>